<proteinExistence type="predicted"/>
<protein>
    <submittedName>
        <fullName evidence="1">Uncharacterized protein</fullName>
    </submittedName>
</protein>
<dbReference type="AlphaFoldDB" id="A0A1N7S1X5"/>
<evidence type="ECO:0000313" key="1">
    <source>
        <dbReference type="EMBL" id="SIT41378.1"/>
    </source>
</evidence>
<organism evidence="1 2">
    <name type="scientific">Paraburkholderia ribeironis</name>
    <dbReference type="NCBI Taxonomy" id="1247936"/>
    <lineage>
        <taxon>Bacteria</taxon>
        <taxon>Pseudomonadati</taxon>
        <taxon>Pseudomonadota</taxon>
        <taxon>Betaproteobacteria</taxon>
        <taxon>Burkholderiales</taxon>
        <taxon>Burkholderiaceae</taxon>
        <taxon>Paraburkholderia</taxon>
    </lineage>
</organism>
<gene>
    <name evidence="1" type="ORF">BN2475_300021</name>
</gene>
<evidence type="ECO:0000313" key="2">
    <source>
        <dbReference type="Proteomes" id="UP000187012"/>
    </source>
</evidence>
<accession>A0A1N7S1X5</accession>
<dbReference type="EMBL" id="CYGX02000030">
    <property type="protein sequence ID" value="SIT41378.1"/>
    <property type="molecule type" value="Genomic_DNA"/>
</dbReference>
<dbReference type="Proteomes" id="UP000187012">
    <property type="component" value="Unassembled WGS sequence"/>
</dbReference>
<keyword evidence="2" id="KW-1185">Reference proteome</keyword>
<name>A0A1N7S1X5_9BURK</name>
<reference evidence="1 2" key="1">
    <citation type="submission" date="2016-12" db="EMBL/GenBank/DDBJ databases">
        <authorList>
            <person name="Song W.-J."/>
            <person name="Kurnit D.M."/>
        </authorList>
    </citation>
    <scope>NUCLEOTIDE SEQUENCE [LARGE SCALE GENOMIC DNA]</scope>
    <source>
        <strain evidence="1 2">STM7296</strain>
    </source>
</reference>
<sequence length="55" mass="6305">MWKCRNCSAELMFEEVEPDGDAHGLHFICHECGHRNKLINIGKSDEPLKLPQPDD</sequence>